<comment type="caution">
    <text evidence="2">The sequence shown here is derived from an EMBL/GenBank/DDBJ whole genome shotgun (WGS) entry which is preliminary data.</text>
</comment>
<protein>
    <recommendedName>
        <fullName evidence="4">Lipoprotein</fullName>
    </recommendedName>
</protein>
<dbReference type="EMBL" id="JACHMI010000001">
    <property type="protein sequence ID" value="MBB6546212.1"/>
    <property type="molecule type" value="Genomic_DNA"/>
</dbReference>
<proteinExistence type="predicted"/>
<sequence>MRTISLALLLALATGCGAAPSTAPDPAPMACATERPTGTLDTKVLYQTEMDYPPFDTPEALAREAAELVVMGRVTGWLPGPVIEEIPDSRTYHVLLRVRVERRLKGSSAEVVHFPYYQGALLSARKPFQDEKDFERAVPTGTRVLLFLKAARPSGYPVVEDRAGLPPGTPDYAAAPQGVVLHEVGPDGRGRAVGGRTEMLALAGWDEPCGIDGLVARLEANGFTG</sequence>
<dbReference type="RefSeq" id="WP_185100933.1">
    <property type="nucleotide sequence ID" value="NZ_JACHMI010000001.1"/>
</dbReference>
<dbReference type="AlphaFoldDB" id="A0A7X0TW66"/>
<evidence type="ECO:0000256" key="1">
    <source>
        <dbReference type="SAM" id="SignalP"/>
    </source>
</evidence>
<reference evidence="2 3" key="1">
    <citation type="submission" date="2020-08" db="EMBL/GenBank/DDBJ databases">
        <title>Sequencing the genomes of 1000 actinobacteria strains.</title>
        <authorList>
            <person name="Klenk H.-P."/>
        </authorList>
    </citation>
    <scope>NUCLEOTIDE SEQUENCE [LARGE SCALE GENOMIC DNA]</scope>
    <source>
        <strain evidence="2 3">DSM 43768</strain>
    </source>
</reference>
<organism evidence="2 3">
    <name type="scientific">Nonomuraea rubra</name>
    <dbReference type="NCBI Taxonomy" id="46180"/>
    <lineage>
        <taxon>Bacteria</taxon>
        <taxon>Bacillati</taxon>
        <taxon>Actinomycetota</taxon>
        <taxon>Actinomycetes</taxon>
        <taxon>Streptosporangiales</taxon>
        <taxon>Streptosporangiaceae</taxon>
        <taxon>Nonomuraea</taxon>
    </lineage>
</organism>
<evidence type="ECO:0000313" key="2">
    <source>
        <dbReference type="EMBL" id="MBB6546212.1"/>
    </source>
</evidence>
<feature type="signal peptide" evidence="1">
    <location>
        <begin position="1"/>
        <end position="18"/>
    </location>
</feature>
<keyword evidence="1" id="KW-0732">Signal</keyword>
<dbReference type="Proteomes" id="UP000565579">
    <property type="component" value="Unassembled WGS sequence"/>
</dbReference>
<evidence type="ECO:0008006" key="4">
    <source>
        <dbReference type="Google" id="ProtNLM"/>
    </source>
</evidence>
<gene>
    <name evidence="2" type="ORF">HD593_001007</name>
</gene>
<name>A0A7X0TW66_9ACTN</name>
<feature type="chain" id="PRO_5039181388" description="Lipoprotein" evidence="1">
    <location>
        <begin position="19"/>
        <end position="225"/>
    </location>
</feature>
<keyword evidence="3" id="KW-1185">Reference proteome</keyword>
<evidence type="ECO:0000313" key="3">
    <source>
        <dbReference type="Proteomes" id="UP000565579"/>
    </source>
</evidence>
<dbReference type="PROSITE" id="PS51257">
    <property type="entry name" value="PROKAR_LIPOPROTEIN"/>
    <property type="match status" value="1"/>
</dbReference>
<accession>A0A7X0TW66</accession>